<dbReference type="Proteomes" id="UP001159100">
    <property type="component" value="Unassembled WGS sequence"/>
</dbReference>
<comment type="caution">
    <text evidence="2">The sequence shown here is derived from an EMBL/GenBank/DDBJ whole genome shotgun (WGS) entry which is preliminary data.</text>
</comment>
<dbReference type="Gene3D" id="2.40.50.230">
    <property type="entry name" value="Gp5 N-terminal domain"/>
    <property type="match status" value="1"/>
</dbReference>
<dbReference type="Gene3D" id="2.30.110.50">
    <property type="match status" value="1"/>
</dbReference>
<proteinExistence type="predicted"/>
<organism evidence="2 3">
    <name type="scientific">Pseudomonas fungipugnans</name>
    <dbReference type="NCBI Taxonomy" id="3024217"/>
    <lineage>
        <taxon>Bacteria</taxon>
        <taxon>Pseudomonadati</taxon>
        <taxon>Pseudomonadota</taxon>
        <taxon>Gammaproteobacteria</taxon>
        <taxon>Pseudomonadales</taxon>
        <taxon>Pseudomonadaceae</taxon>
        <taxon>Pseudomonas</taxon>
    </lineage>
</organism>
<evidence type="ECO:0000313" key="2">
    <source>
        <dbReference type="EMBL" id="MDI2590907.1"/>
    </source>
</evidence>
<dbReference type="NCBIfam" id="TIGR01646">
    <property type="entry name" value="vgr_GE"/>
    <property type="match status" value="1"/>
</dbReference>
<evidence type="ECO:0000256" key="1">
    <source>
        <dbReference type="SAM" id="MobiDB-lite"/>
    </source>
</evidence>
<gene>
    <name evidence="2" type="primary">tssI</name>
    <name evidence="2" type="ORF">POF45_05585</name>
</gene>
<feature type="region of interest" description="Disordered" evidence="1">
    <location>
        <begin position="215"/>
        <end position="263"/>
    </location>
</feature>
<dbReference type="Gene3D" id="3.55.50.10">
    <property type="entry name" value="Baseplate protein-like domains"/>
    <property type="match status" value="1"/>
</dbReference>
<dbReference type="Gene3D" id="4.10.220.110">
    <property type="match status" value="1"/>
</dbReference>
<reference evidence="2 3" key="1">
    <citation type="submission" date="2023-02" db="EMBL/GenBank/DDBJ databases">
        <title>Pseudomonas chrutzelriedensis sp. nov., a potently antifungal strain isolated from moss.</title>
        <authorList>
            <person name="Schnyder A."/>
            <person name="Kalawong R."/>
            <person name="Eberl L."/>
            <person name="Agnoli K."/>
        </authorList>
    </citation>
    <scope>NUCLEOTIDE SEQUENCE [LARGE SCALE GENOMIC DNA]</scope>
    <source>
        <strain evidence="2 3">681</strain>
    </source>
</reference>
<protein>
    <submittedName>
        <fullName evidence="2">Type VI secretion system tip protein TssI/VgrG</fullName>
    </submittedName>
</protein>
<name>A0ABT6QJ52_9PSED</name>
<evidence type="ECO:0000313" key="3">
    <source>
        <dbReference type="Proteomes" id="UP001159100"/>
    </source>
</evidence>
<dbReference type="InterPro" id="IPR017847">
    <property type="entry name" value="T6SS_RhsGE_Vgr_subset"/>
</dbReference>
<dbReference type="SUPFAM" id="SSF69255">
    <property type="entry name" value="gp5 N-terminal domain-like"/>
    <property type="match status" value="1"/>
</dbReference>
<keyword evidence="3" id="KW-1185">Reference proteome</keyword>
<dbReference type="InterPro" id="IPR006533">
    <property type="entry name" value="T6SS_Vgr_RhsGE"/>
</dbReference>
<dbReference type="EMBL" id="JARBWL010000001">
    <property type="protein sequence ID" value="MDI2590907.1"/>
    <property type="molecule type" value="Genomic_DNA"/>
</dbReference>
<sequence length="475" mass="53052">MHNDKESPFTLTLVERDLSLQVLQFSGHEGLNQPYRFTVDAIGLTPPMELDRLLQQSAFLSLGDDQGFHGRLHSASREHRGAHRVGYHLVLVPHLQTLEQQRRRRVFHRLSVPDIVRQLLEEHALPESSYRIELTTGHYPVRPFCIQYEESDLALLHRLCEEEGIHYHFEHRHDGHVLVLADDSLGFPQEPVLTPFRSATNRNPGEAGISELFQRHESPATRAPSTSRSRGAPASSDGAANEPHASAGSMIQRPAPEQQHCDQLSRRGLERLRCQHTQIRGQSDQPRLLSATILQVEQHPLPCFNNQWLLTEIQHHGQQTSILEQDPSGVPRSYRNEFSAIAWSTAFRPSLKHARPIVPGYQPARVLGPAGQPATVDDHGRILIALWPTAGAVAEEAGGIWLPVVIGACEGGADRYRLPRAGSDVLINFLDGDPDRPVLFITSGCEPPQPAAARKPRSDTRLLLDWLINRPDLGS</sequence>
<dbReference type="RefSeq" id="WP_282315286.1">
    <property type="nucleotide sequence ID" value="NZ_JARBWL010000001.1"/>
</dbReference>
<dbReference type="SUPFAM" id="SSF69279">
    <property type="entry name" value="Phage tail proteins"/>
    <property type="match status" value="2"/>
</dbReference>
<dbReference type="Pfam" id="PF05954">
    <property type="entry name" value="Phage_GPD"/>
    <property type="match status" value="1"/>
</dbReference>
<accession>A0ABT6QJ52</accession>
<dbReference type="InterPro" id="IPR037026">
    <property type="entry name" value="Vgr_OB-fold_dom_sf"/>
</dbReference>
<dbReference type="NCBIfam" id="TIGR03361">
    <property type="entry name" value="VI_Rhs_Vgr"/>
    <property type="match status" value="1"/>
</dbReference>